<organism evidence="7 8">
    <name type="scientific">Strongylocentrotus purpuratus</name>
    <name type="common">Purple sea urchin</name>
    <dbReference type="NCBI Taxonomy" id="7668"/>
    <lineage>
        <taxon>Eukaryota</taxon>
        <taxon>Metazoa</taxon>
        <taxon>Echinodermata</taxon>
        <taxon>Eleutherozoa</taxon>
        <taxon>Echinozoa</taxon>
        <taxon>Echinoidea</taxon>
        <taxon>Euechinoidea</taxon>
        <taxon>Echinacea</taxon>
        <taxon>Camarodonta</taxon>
        <taxon>Echinidea</taxon>
        <taxon>Strongylocentrotidae</taxon>
        <taxon>Strongylocentrotus</taxon>
    </lineage>
</organism>
<dbReference type="GO" id="GO:0003735">
    <property type="term" value="F:structural constituent of ribosome"/>
    <property type="evidence" value="ECO:0000318"/>
    <property type="project" value="GO_Central"/>
</dbReference>
<dbReference type="Pfam" id="PF00466">
    <property type="entry name" value="Ribosomal_L10"/>
    <property type="match status" value="1"/>
</dbReference>
<dbReference type="KEGG" id="spu:578438"/>
<dbReference type="CTD" id="124995"/>
<dbReference type="GO" id="GO:0006412">
    <property type="term" value="P:translation"/>
    <property type="evidence" value="ECO:0000318"/>
    <property type="project" value="GO_Central"/>
</dbReference>
<reference evidence="7" key="2">
    <citation type="submission" date="2021-01" db="UniProtKB">
        <authorList>
            <consortium name="EnsemblMetazoa"/>
        </authorList>
    </citation>
    <scope>IDENTIFICATION</scope>
</reference>
<evidence type="ECO:0000256" key="4">
    <source>
        <dbReference type="ARBA" id="ARBA00035707"/>
    </source>
</evidence>
<dbReference type="InterPro" id="IPR047865">
    <property type="entry name" value="Ribosomal_uL10_bac_type"/>
</dbReference>
<dbReference type="OMA" id="RHRLYKH"/>
<evidence type="ECO:0000256" key="2">
    <source>
        <dbReference type="ARBA" id="ARBA00022980"/>
    </source>
</evidence>
<dbReference type="PANTHER" id="PTHR11560">
    <property type="entry name" value="39S RIBOSOMAL PROTEIN L10, MITOCHONDRIAL"/>
    <property type="match status" value="1"/>
</dbReference>
<comment type="subunit">
    <text evidence="6">Component of the mitochondrial ribosome large subunit (39S) which comprises a 16S rRNA and about 50 distinct proteins.</text>
</comment>
<evidence type="ECO:0000256" key="3">
    <source>
        <dbReference type="ARBA" id="ARBA00023274"/>
    </source>
</evidence>
<reference evidence="8" key="1">
    <citation type="submission" date="2015-02" db="EMBL/GenBank/DDBJ databases">
        <title>Genome sequencing for Strongylocentrotus purpuratus.</title>
        <authorList>
            <person name="Murali S."/>
            <person name="Liu Y."/>
            <person name="Vee V."/>
            <person name="English A."/>
            <person name="Wang M."/>
            <person name="Skinner E."/>
            <person name="Han Y."/>
            <person name="Muzny D.M."/>
            <person name="Worley K.C."/>
            <person name="Gibbs R.A."/>
        </authorList>
    </citation>
    <scope>NUCLEOTIDE SEQUENCE</scope>
</reference>
<accession>A0A7M7RDB4</accession>
<evidence type="ECO:0000256" key="1">
    <source>
        <dbReference type="ARBA" id="ARBA00008889"/>
    </source>
</evidence>
<keyword evidence="3" id="KW-0687">Ribonucleoprotein</keyword>
<dbReference type="InterPro" id="IPR001790">
    <property type="entry name" value="Ribosomal_uL10"/>
</dbReference>
<dbReference type="RefSeq" id="XP_783698.2">
    <property type="nucleotide sequence ID" value="XM_778605.5"/>
</dbReference>
<dbReference type="AlphaFoldDB" id="A0A7M7RDB4"/>
<evidence type="ECO:0000313" key="7">
    <source>
        <dbReference type="EnsemblMetazoa" id="XP_783698"/>
    </source>
</evidence>
<sequence length="251" mass="28155">MATFMWKSVSACTWTPSSMCVRTMKSINTRKKKPMHIMRAKLMAVAERKERPDPRSLAEQCSMRKSIKQPATEKPHLVREYYASLCRQVFSASKLIAVYHTEGLSAAEQNDIKRRLRKNNISLKVYGNSIVQEAITGTELESLRPLFVGSCIIALSEELTVKELLKATRRIPKIHLLGGRVGDQLMSPKGMDDYSKLPPLETLQGQFAGLLTSSLSRPYSLLQANQQRLTMNLDQLVKQGGDSVDGTAEDR</sequence>
<keyword evidence="8" id="KW-1185">Reference proteome</keyword>
<dbReference type="Gene3D" id="3.30.70.1730">
    <property type="match status" value="1"/>
</dbReference>
<dbReference type="GeneID" id="578438"/>
<dbReference type="Proteomes" id="UP000007110">
    <property type="component" value="Unassembled WGS sequence"/>
</dbReference>
<dbReference type="FunCoup" id="A0A7M7RDB4">
    <property type="interactions" value="991"/>
</dbReference>
<proteinExistence type="inferred from homology"/>
<evidence type="ECO:0000313" key="8">
    <source>
        <dbReference type="Proteomes" id="UP000007110"/>
    </source>
</evidence>
<dbReference type="SUPFAM" id="SSF160369">
    <property type="entry name" value="Ribosomal protein L10-like"/>
    <property type="match status" value="1"/>
</dbReference>
<evidence type="ECO:0000256" key="5">
    <source>
        <dbReference type="ARBA" id="ARBA00035716"/>
    </source>
</evidence>
<dbReference type="CDD" id="cd05797">
    <property type="entry name" value="Ribosomal_L10"/>
    <property type="match status" value="1"/>
</dbReference>
<evidence type="ECO:0000256" key="6">
    <source>
        <dbReference type="ARBA" id="ARBA00038782"/>
    </source>
</evidence>
<dbReference type="InParanoid" id="A0A7M7RDB4"/>
<keyword evidence="2" id="KW-0689">Ribosomal protein</keyword>
<dbReference type="GO" id="GO:0005762">
    <property type="term" value="C:mitochondrial large ribosomal subunit"/>
    <property type="evidence" value="ECO:0000318"/>
    <property type="project" value="GO_Central"/>
</dbReference>
<name>A0A7M7RDB4_STRPU</name>
<dbReference type="EnsemblMetazoa" id="XM_778605">
    <property type="protein sequence ID" value="XP_783698"/>
    <property type="gene ID" value="LOC578438"/>
</dbReference>
<dbReference type="FunFam" id="3.30.70.1730:FF:000012">
    <property type="entry name" value="Mitochondrial Ribosomal Protein, Large"/>
    <property type="match status" value="1"/>
</dbReference>
<comment type="similarity">
    <text evidence="1">Belongs to the universal ribosomal protein uL10 family.</text>
</comment>
<protein>
    <recommendedName>
        <fullName evidence="4">Large ribosomal subunit protein uL10m</fullName>
    </recommendedName>
    <alternativeName>
        <fullName evidence="5">39S ribosomal protein L10, mitochondrial</fullName>
    </alternativeName>
</protein>
<dbReference type="InterPro" id="IPR043141">
    <property type="entry name" value="Ribosomal_uL10-like_sf"/>
</dbReference>
<dbReference type="OrthoDB" id="360689at2759"/>